<feature type="domain" description="YDG" evidence="12">
    <location>
        <begin position="1"/>
        <end position="17"/>
    </location>
</feature>
<evidence type="ECO:0000256" key="3">
    <source>
        <dbReference type="ARBA" id="ARBA00022603"/>
    </source>
</evidence>
<evidence type="ECO:0000256" key="7">
    <source>
        <dbReference type="SAM" id="Coils"/>
    </source>
</evidence>
<dbReference type="SMART" id="SM00317">
    <property type="entry name" value="SET"/>
    <property type="match status" value="1"/>
</dbReference>
<feature type="compositionally biased region" description="Polar residues" evidence="8">
    <location>
        <begin position="527"/>
        <end position="575"/>
    </location>
</feature>
<reference evidence="13 14" key="1">
    <citation type="journal article" date="2024" name="G3 (Bethesda)">
        <title>Genome assembly of Hibiscus sabdariffa L. provides insights into metabolisms of medicinal natural products.</title>
        <authorList>
            <person name="Kim T."/>
        </authorList>
    </citation>
    <scope>NUCLEOTIDE SEQUENCE [LARGE SCALE GENOMIC DNA]</scope>
    <source>
        <strain evidence="13">TK-2024</strain>
        <tissue evidence="13">Old leaves</tissue>
    </source>
</reference>
<evidence type="ECO:0000313" key="14">
    <source>
        <dbReference type="Proteomes" id="UP001472677"/>
    </source>
</evidence>
<dbReference type="SMART" id="SM00468">
    <property type="entry name" value="PreSET"/>
    <property type="match status" value="1"/>
</dbReference>
<dbReference type="SUPFAM" id="SSF88697">
    <property type="entry name" value="PUA domain-like"/>
    <property type="match status" value="1"/>
</dbReference>
<evidence type="ECO:0000256" key="4">
    <source>
        <dbReference type="ARBA" id="ARBA00022679"/>
    </source>
</evidence>
<evidence type="ECO:0000313" key="13">
    <source>
        <dbReference type="EMBL" id="KAK8552703.1"/>
    </source>
</evidence>
<evidence type="ECO:0000256" key="6">
    <source>
        <dbReference type="PROSITE-ProRule" id="PRU00358"/>
    </source>
</evidence>
<dbReference type="InterPro" id="IPR003616">
    <property type="entry name" value="Post-SET_dom"/>
</dbReference>
<feature type="coiled-coil region" evidence="7">
    <location>
        <begin position="644"/>
        <end position="706"/>
    </location>
</feature>
<dbReference type="InterPro" id="IPR015947">
    <property type="entry name" value="PUA-like_sf"/>
</dbReference>
<keyword evidence="6" id="KW-0539">Nucleus</keyword>
<feature type="compositionally biased region" description="Low complexity" evidence="8">
    <location>
        <begin position="442"/>
        <end position="453"/>
    </location>
</feature>
<evidence type="ECO:0000259" key="10">
    <source>
        <dbReference type="PROSITE" id="PS50867"/>
    </source>
</evidence>
<keyword evidence="14" id="KW-1185">Reference proteome</keyword>
<keyword evidence="4" id="KW-0808">Transferase</keyword>
<dbReference type="Pfam" id="PF00856">
    <property type="entry name" value="SET"/>
    <property type="match status" value="1"/>
</dbReference>
<dbReference type="PROSITE" id="PS50867">
    <property type="entry name" value="PRE_SET"/>
    <property type="match status" value="1"/>
</dbReference>
<dbReference type="EMBL" id="JBBPBM010000020">
    <property type="protein sequence ID" value="KAK8552703.1"/>
    <property type="molecule type" value="Genomic_DNA"/>
</dbReference>
<evidence type="ECO:0000256" key="5">
    <source>
        <dbReference type="ARBA" id="ARBA00022691"/>
    </source>
</evidence>
<feature type="compositionally biased region" description="Low complexity" evidence="8">
    <location>
        <begin position="576"/>
        <end position="598"/>
    </location>
</feature>
<feature type="domain" description="Pre-SET" evidence="10">
    <location>
        <begin position="92"/>
        <end position="153"/>
    </location>
</feature>
<dbReference type="InterPro" id="IPR007728">
    <property type="entry name" value="Pre-SET_dom"/>
</dbReference>
<dbReference type="PROSITE" id="PS51015">
    <property type="entry name" value="YDG"/>
    <property type="match status" value="1"/>
</dbReference>
<dbReference type="PANTHER" id="PTHR34466:SF3">
    <property type="entry name" value="OS11G0129800 PROTEIN"/>
    <property type="match status" value="1"/>
</dbReference>
<comment type="caution">
    <text evidence="13">The sequence shown here is derived from an EMBL/GenBank/DDBJ whole genome shotgun (WGS) entry which is preliminary data.</text>
</comment>
<keyword evidence="5" id="KW-0949">S-adenosyl-L-methionine</keyword>
<feature type="region of interest" description="Disordered" evidence="8">
    <location>
        <begin position="358"/>
        <end position="598"/>
    </location>
</feature>
<name>A0ABR2E682_9ROSI</name>
<evidence type="ECO:0000259" key="12">
    <source>
        <dbReference type="PROSITE" id="PS51015"/>
    </source>
</evidence>
<comment type="subcellular location">
    <subcellularLocation>
        <location evidence="1">Chromosome</location>
    </subcellularLocation>
    <subcellularLocation>
        <location evidence="6">Nucleus</location>
    </subcellularLocation>
</comment>
<dbReference type="Proteomes" id="UP001472677">
    <property type="component" value="Unassembled WGS sequence"/>
</dbReference>
<dbReference type="InterPro" id="IPR003105">
    <property type="entry name" value="SRA_YDG"/>
</dbReference>
<sequence>MEKGKSGCNMFKYKLVRIPGQPAAFATWKSTQKFKEGLSSRVGLILPDLTSGAESTPVSLVNEVDDEKGPAYFTYSPTVKYSESFKLVQPSYACNCHDACQPGNSNCSCIQKNGGDFPYTSNGVLACRKPMIYECGPLCPCIRNCKNRVIQTGLKAHFEVFKTRDRGWGLRSWDRFRAGTFICEYAGEVIDETKARQERGDGENEYVFHTNHLYESFKWNFETESTEDFDIPSPFIVSSKNSGNIARFMNHSCSPNVFWQPIMYESNNEAFLHIAFFAKKHIPPMTELTFDYGTPQSDGAEANNKPAYGKRKCLCGSAKCREEAENVWNTMYDGDFVVYFVEPESMVQVNAKLLGISHSSTNPSPRLMAASSTFESSLRRGNPTTSSTSRKTTPSSTSASSNSSRRAAAAPPRRSRSVSAFSRTSNSDFSDFSIKRDNPLFDNNGSGSGNNNDGVDDAGFPNSGLESGRTTSKTKTKATAADDYSDKRGRSVSRFGSDGKHGSGSGNSKELSRSLSVVDTRRRGRSVSRNPPLSRTRFATSESEVEQEGNSWMKSNNKGNLIATSGDGQKGNLVQSRSSLTRSSRQKPMEPSESPLSLSRLESAKWNDLVSTSSFSEAELVESYEGDNLVGDASAASDIYRTVKSEVRRAISDIQNELEGAIRRSNPTTDAVELVSDIQHEYATKLEQSQERARQLRADLAVEEHRGMELSRILKEVLPDAKAPSTKKSRPRRKSSIERRNISKCLTDDALAYFDECVSLSTFDGSDFSSVEDPPLKCVGTVNVDVVSLPHANSSIPATNFPSIYLHDKQECQFTFSHDPSDLSASNISMEQTQDLFDPNSTDRETNKKFQFSFSPKPGPICELQQDIKKYVKGFEKKAGKINDVLRITQRNGYDPEEYNLQASQQSLLIDHVFLKNRLDSGSLLLCNGGCFSASLFPFASLI</sequence>
<evidence type="ECO:0000256" key="8">
    <source>
        <dbReference type="SAM" id="MobiDB-lite"/>
    </source>
</evidence>
<feature type="compositionally biased region" description="Low complexity" evidence="8">
    <location>
        <begin position="470"/>
        <end position="481"/>
    </location>
</feature>
<dbReference type="Pfam" id="PF05033">
    <property type="entry name" value="Pre-SET"/>
    <property type="match status" value="1"/>
</dbReference>
<dbReference type="InterPro" id="IPR001214">
    <property type="entry name" value="SET_dom"/>
</dbReference>
<evidence type="ECO:0000259" key="11">
    <source>
        <dbReference type="PROSITE" id="PS50868"/>
    </source>
</evidence>
<feature type="domain" description="Post-SET" evidence="11">
    <location>
        <begin position="309"/>
        <end position="325"/>
    </location>
</feature>
<organism evidence="13 14">
    <name type="scientific">Hibiscus sabdariffa</name>
    <name type="common">roselle</name>
    <dbReference type="NCBI Taxonomy" id="183260"/>
    <lineage>
        <taxon>Eukaryota</taxon>
        <taxon>Viridiplantae</taxon>
        <taxon>Streptophyta</taxon>
        <taxon>Embryophyta</taxon>
        <taxon>Tracheophyta</taxon>
        <taxon>Spermatophyta</taxon>
        <taxon>Magnoliopsida</taxon>
        <taxon>eudicotyledons</taxon>
        <taxon>Gunneridae</taxon>
        <taxon>Pentapetalae</taxon>
        <taxon>rosids</taxon>
        <taxon>malvids</taxon>
        <taxon>Malvales</taxon>
        <taxon>Malvaceae</taxon>
        <taxon>Malvoideae</taxon>
        <taxon>Hibiscus</taxon>
    </lineage>
</organism>
<keyword evidence="7" id="KW-0175">Coiled coil</keyword>
<evidence type="ECO:0000259" key="9">
    <source>
        <dbReference type="PROSITE" id="PS50280"/>
    </source>
</evidence>
<feature type="compositionally biased region" description="Polar residues" evidence="8">
    <location>
        <begin position="358"/>
        <end position="376"/>
    </location>
</feature>
<evidence type="ECO:0000256" key="2">
    <source>
        <dbReference type="ARBA" id="ARBA00022454"/>
    </source>
</evidence>
<keyword evidence="2" id="KW-0158">Chromosome</keyword>
<dbReference type="SUPFAM" id="SSF82199">
    <property type="entry name" value="SET domain"/>
    <property type="match status" value="1"/>
</dbReference>
<proteinExistence type="predicted"/>
<dbReference type="PANTHER" id="PTHR34466">
    <property type="entry name" value="OS11G0129800 PROTEIN"/>
    <property type="match status" value="1"/>
</dbReference>
<dbReference type="PROSITE" id="PS50868">
    <property type="entry name" value="POST_SET"/>
    <property type="match status" value="1"/>
</dbReference>
<keyword evidence="3" id="KW-0489">Methyltransferase</keyword>
<dbReference type="PROSITE" id="PS50280">
    <property type="entry name" value="SET"/>
    <property type="match status" value="1"/>
</dbReference>
<evidence type="ECO:0000256" key="1">
    <source>
        <dbReference type="ARBA" id="ARBA00004286"/>
    </source>
</evidence>
<feature type="compositionally biased region" description="Polar residues" evidence="8">
    <location>
        <begin position="506"/>
        <end position="517"/>
    </location>
</feature>
<accession>A0ABR2E682</accession>
<feature type="compositionally biased region" description="Low complexity" evidence="8">
    <location>
        <begin position="382"/>
        <end position="427"/>
    </location>
</feature>
<dbReference type="Gene3D" id="2.170.270.10">
    <property type="entry name" value="SET domain"/>
    <property type="match status" value="1"/>
</dbReference>
<feature type="domain" description="SET" evidence="9">
    <location>
        <begin position="156"/>
        <end position="293"/>
    </location>
</feature>
<protein>
    <submittedName>
        <fullName evidence="13">Uncharacterized protein</fullName>
    </submittedName>
</protein>
<gene>
    <name evidence="13" type="ORF">V6N12_041282</name>
</gene>
<dbReference type="InterPro" id="IPR046341">
    <property type="entry name" value="SET_dom_sf"/>
</dbReference>